<reference evidence="6 7" key="2">
    <citation type="journal article" date="2010" name="Stand. Genomic Sci.">
        <title>Complete genome sequence of Desulfohalobium retbaense type strain (HR(100)).</title>
        <authorList>
            <person name="Spring S."/>
            <person name="Nolan M."/>
            <person name="Lapidus A."/>
            <person name="Glavina Del Rio T."/>
            <person name="Copeland A."/>
            <person name="Tice H."/>
            <person name="Cheng J.F."/>
            <person name="Lucas S."/>
            <person name="Land M."/>
            <person name="Chen F."/>
            <person name="Bruce D."/>
            <person name="Goodwin L."/>
            <person name="Pitluck S."/>
            <person name="Ivanova N."/>
            <person name="Mavromatis K."/>
            <person name="Mikhailova N."/>
            <person name="Pati A."/>
            <person name="Chen A."/>
            <person name="Palaniappan K."/>
            <person name="Hauser L."/>
            <person name="Chang Y.J."/>
            <person name="Jeffries C.D."/>
            <person name="Munk C."/>
            <person name="Kiss H."/>
            <person name="Chain P."/>
            <person name="Han C."/>
            <person name="Brettin T."/>
            <person name="Detter J.C."/>
            <person name="Schuler E."/>
            <person name="Goker M."/>
            <person name="Rohde M."/>
            <person name="Bristow J."/>
            <person name="Eisen J.A."/>
            <person name="Markowitz V."/>
            <person name="Hugenholtz P."/>
            <person name="Kyrpides N.C."/>
            <person name="Klenk H.P."/>
        </authorList>
    </citation>
    <scope>NUCLEOTIDE SEQUENCE [LARGE SCALE GENOMIC DNA]</scope>
    <source>
        <strain evidence="7">ATCC 49802 / DSM 20745 / S 6022</strain>
    </source>
</reference>
<evidence type="ECO:0000256" key="1">
    <source>
        <dbReference type="ARBA" id="ARBA00004418"/>
    </source>
</evidence>
<evidence type="ECO:0000313" key="7">
    <source>
        <dbReference type="Proteomes" id="UP000002027"/>
    </source>
</evidence>
<dbReference type="FunCoup" id="D1C4S9">
    <property type="interactions" value="91"/>
</dbReference>
<dbReference type="Gene3D" id="3.40.190.10">
    <property type="entry name" value="Periplasmic binding protein-like II"/>
    <property type="match status" value="2"/>
</dbReference>
<evidence type="ECO:0000313" key="6">
    <source>
        <dbReference type="EMBL" id="ACZ39246.1"/>
    </source>
</evidence>
<evidence type="ECO:0000256" key="2">
    <source>
        <dbReference type="ARBA" id="ARBA00008520"/>
    </source>
</evidence>
<reference evidence="7" key="1">
    <citation type="submission" date="2009-11" db="EMBL/GenBank/DDBJ databases">
        <title>The complete chromosome 1 of Sphaerobacter thermophilus DSM 20745.</title>
        <authorList>
            <person name="Lucas S."/>
            <person name="Copeland A."/>
            <person name="Lapidus A."/>
            <person name="Glavina del Rio T."/>
            <person name="Dalin E."/>
            <person name="Tice H."/>
            <person name="Bruce D."/>
            <person name="Goodwin L."/>
            <person name="Pitluck S."/>
            <person name="Kyrpides N."/>
            <person name="Mavromatis K."/>
            <person name="Ivanova N."/>
            <person name="Mikhailova N."/>
            <person name="LaButti K.M."/>
            <person name="Clum A."/>
            <person name="Sun H.I."/>
            <person name="Brettin T."/>
            <person name="Detter J.C."/>
            <person name="Han C."/>
            <person name="Larimer F."/>
            <person name="Land M."/>
            <person name="Hauser L."/>
            <person name="Markowitz V."/>
            <person name="Cheng J.F."/>
            <person name="Hugenholtz P."/>
            <person name="Woyke T."/>
            <person name="Wu D."/>
            <person name="Steenblock K."/>
            <person name="Schneider S."/>
            <person name="Pukall R."/>
            <person name="Goeker M."/>
            <person name="Klenk H.P."/>
            <person name="Eisen J.A."/>
        </authorList>
    </citation>
    <scope>NUCLEOTIDE SEQUENCE [LARGE SCALE GENOMIC DNA]</scope>
    <source>
        <strain evidence="7">ATCC 49802 / DSM 20745 / S 6022</strain>
    </source>
</reference>
<keyword evidence="7" id="KW-1185">Reference proteome</keyword>
<organism evidence="6 7">
    <name type="scientific">Sphaerobacter thermophilus (strain ATCC 49802 / DSM 20745 / KCCM 41009 / NCIMB 13125 / S 6022)</name>
    <dbReference type="NCBI Taxonomy" id="479434"/>
    <lineage>
        <taxon>Bacteria</taxon>
        <taxon>Pseudomonadati</taxon>
        <taxon>Thermomicrobiota</taxon>
        <taxon>Thermomicrobia</taxon>
        <taxon>Sphaerobacterales</taxon>
        <taxon>Sphaerobacterineae</taxon>
        <taxon>Sphaerobacteraceae</taxon>
        <taxon>Sphaerobacter</taxon>
    </lineage>
</organism>
<evidence type="ECO:0000256" key="5">
    <source>
        <dbReference type="SAM" id="MobiDB-lite"/>
    </source>
</evidence>
<dbReference type="eggNOG" id="COG1653">
    <property type="taxonomic scope" value="Bacteria"/>
</dbReference>
<dbReference type="KEGG" id="sti:Sthe_1813"/>
<sequence>MQEETLVTIHDRRYLDLYRAALSGRLSRRDVLRRATALGLSMPAVAALLAACGGGGGDEATATMSGGTGTTPTTAATPAESPAASPTTAPSASPSGSPTGGATYTLETPPEVFNADAASQYSGQTITYYGDTVGIGGELDQQLARAFTEATGININIVPKPQSSTENYATYLRLFQAQSPDMDVMMIDVIWPGAFAQHLLDLTDAFREEAALHYETIIQNNTVDGVLVAMPWFADFGMLYYRTDLLEKYGFSNPPETWDELEEMARAIVEGEQASNPNFGGFVFQGNAYEGLTCNALEWLASTGGGTLMDEEGNVTIDNPEAIAMLNRVRGWIGTICPRGVTSYQEEDSRNVFQGGNAAFLRNWPYVYALATGEDSPIAGNVGVAPLPAAEGFDHVGTVGGWQLAVSRYSQVPEAAIEFVRYMTSPQVQSYRAQVGSFVPTIPSVAEEAAVLEKMPFLEPMQDVVRVTRPSTQTGERYNQVSTAFFQGVNAILNGQDAEQVVPQTAQQMQRAAG</sequence>
<comment type="similarity">
    <text evidence="2">Belongs to the bacterial solute-binding protein 1 family.</text>
</comment>
<evidence type="ECO:0000256" key="3">
    <source>
        <dbReference type="ARBA" id="ARBA00022448"/>
    </source>
</evidence>
<dbReference type="CDD" id="cd14750">
    <property type="entry name" value="PBP2_TMBP"/>
    <property type="match status" value="1"/>
</dbReference>
<dbReference type="GO" id="GO:0042597">
    <property type="term" value="C:periplasmic space"/>
    <property type="evidence" value="ECO:0007669"/>
    <property type="project" value="UniProtKB-SubCell"/>
</dbReference>
<protein>
    <submittedName>
        <fullName evidence="6">Extracellular solute-binding protein family 1</fullName>
    </submittedName>
</protein>
<dbReference type="HOGENOM" id="CLU_031285_9_1_0"/>
<keyword evidence="3" id="KW-0813">Transport</keyword>
<dbReference type="InterPro" id="IPR050490">
    <property type="entry name" value="Bact_solute-bd_prot1"/>
</dbReference>
<accession>D1C4S9</accession>
<dbReference type="Pfam" id="PF01547">
    <property type="entry name" value="SBP_bac_1"/>
    <property type="match status" value="1"/>
</dbReference>
<dbReference type="EMBL" id="CP001823">
    <property type="protein sequence ID" value="ACZ39246.1"/>
    <property type="molecule type" value="Genomic_DNA"/>
</dbReference>
<evidence type="ECO:0000256" key="4">
    <source>
        <dbReference type="ARBA" id="ARBA00022729"/>
    </source>
</evidence>
<feature type="region of interest" description="Disordered" evidence="5">
    <location>
        <begin position="57"/>
        <end position="107"/>
    </location>
</feature>
<dbReference type="PANTHER" id="PTHR43649">
    <property type="entry name" value="ARABINOSE-BINDING PROTEIN-RELATED"/>
    <property type="match status" value="1"/>
</dbReference>
<comment type="subcellular location">
    <subcellularLocation>
        <location evidence="1">Periplasm</location>
    </subcellularLocation>
</comment>
<dbReference type="AlphaFoldDB" id="D1C4S9"/>
<dbReference type="InParanoid" id="D1C4S9"/>
<dbReference type="Proteomes" id="UP000002027">
    <property type="component" value="Chromosome 1"/>
</dbReference>
<feature type="compositionally biased region" description="Low complexity" evidence="5">
    <location>
        <begin position="59"/>
        <end position="103"/>
    </location>
</feature>
<dbReference type="SUPFAM" id="SSF53850">
    <property type="entry name" value="Periplasmic binding protein-like II"/>
    <property type="match status" value="1"/>
</dbReference>
<proteinExistence type="inferred from homology"/>
<dbReference type="PANTHER" id="PTHR43649:SF34">
    <property type="entry name" value="ABC TRANSPORTER PERIPLASMIC-BINDING PROTEIN YCJN-RELATED"/>
    <property type="match status" value="1"/>
</dbReference>
<dbReference type="InterPro" id="IPR006059">
    <property type="entry name" value="SBP"/>
</dbReference>
<name>D1C4S9_SPHTD</name>
<keyword evidence="4" id="KW-0732">Signal</keyword>
<dbReference type="STRING" id="479434.Sthe_1813"/>
<gene>
    <name evidence="6" type="ordered locus">Sthe_1813</name>
</gene>